<organism evidence="1 2">
    <name type="scientific">Winkia neuii</name>
    <dbReference type="NCBI Taxonomy" id="33007"/>
    <lineage>
        <taxon>Bacteria</taxon>
        <taxon>Bacillati</taxon>
        <taxon>Actinomycetota</taxon>
        <taxon>Actinomycetes</taxon>
        <taxon>Actinomycetales</taxon>
        <taxon>Actinomycetaceae</taxon>
        <taxon>Winkia</taxon>
    </lineage>
</organism>
<dbReference type="GO" id="GO:0016740">
    <property type="term" value="F:transferase activity"/>
    <property type="evidence" value="ECO:0007669"/>
    <property type="project" value="UniProtKB-KW"/>
</dbReference>
<dbReference type="EMBL" id="PKKO01000004">
    <property type="protein sequence ID" value="PKY72106.1"/>
    <property type="molecule type" value="Genomic_DNA"/>
</dbReference>
<dbReference type="Proteomes" id="UP000235122">
    <property type="component" value="Unassembled WGS sequence"/>
</dbReference>
<keyword evidence="1" id="KW-0808">Transferase</keyword>
<dbReference type="STRING" id="33007.HMPREF3198_00528"/>
<evidence type="ECO:0000313" key="1">
    <source>
        <dbReference type="EMBL" id="PKY72106.1"/>
    </source>
</evidence>
<evidence type="ECO:0000313" key="2">
    <source>
        <dbReference type="Proteomes" id="UP000235122"/>
    </source>
</evidence>
<protein>
    <submittedName>
        <fullName evidence="1">Glycosyl transferase family 1</fullName>
    </submittedName>
</protein>
<accession>A0A2I1ILW2</accession>
<dbReference type="AlphaFoldDB" id="A0A2I1ILW2"/>
<proteinExistence type="predicted"/>
<sequence>MIFHAPYPMEPNPTSASRLRPLRMREAFKAAGYQVIDLSGTTPQRRTGYRRLKEQLAAGVKPAFLYSENSTQPNIFATSIRDGLAPLLDTSIMATAHRAGIPVGVFYRDVYWRFSSFRAKSVTGRLAPAFHRLDLRGYLAAKAHFFFPSTAMSPYLGLPEGTSYSALPPAGAAGQTLPLPEGPLTLVYVGGLGNHYVLTELAQALKATSSVHLNMVVRQREWENSAGEFATLSSANVHPHHLNANQLDGVYARSHIGVLTVKPSEYWQFAVPAKLYEYLSKGRPILVTEGTEAARIVGELGCGWQVPYDGKTLARTLRHLANHPEEVQQKAHQTRAAAAVNTWQDRALQVATTLTGKAL</sequence>
<keyword evidence="2" id="KW-1185">Reference proteome</keyword>
<name>A0A2I1ILW2_9ACTO</name>
<dbReference type="SUPFAM" id="SSF53756">
    <property type="entry name" value="UDP-Glycosyltransferase/glycogen phosphorylase"/>
    <property type="match status" value="1"/>
</dbReference>
<dbReference type="Gene3D" id="3.40.50.2000">
    <property type="entry name" value="Glycogen Phosphorylase B"/>
    <property type="match status" value="1"/>
</dbReference>
<reference evidence="1 2" key="1">
    <citation type="submission" date="2017-12" db="EMBL/GenBank/DDBJ databases">
        <title>Phylogenetic diversity of female urinary microbiome.</title>
        <authorList>
            <person name="Thomas-White K."/>
            <person name="Wolfe A.J."/>
        </authorList>
    </citation>
    <scope>NUCLEOTIDE SEQUENCE [LARGE SCALE GENOMIC DNA]</scope>
    <source>
        <strain evidence="1 2">UMB0402</strain>
    </source>
</reference>
<gene>
    <name evidence="1" type="ORF">CYJ19_07860</name>
</gene>
<comment type="caution">
    <text evidence="1">The sequence shown here is derived from an EMBL/GenBank/DDBJ whole genome shotgun (WGS) entry which is preliminary data.</text>
</comment>